<dbReference type="GO" id="GO:0016020">
    <property type="term" value="C:membrane"/>
    <property type="evidence" value="ECO:0007669"/>
    <property type="project" value="UniProtKB-SubCell"/>
</dbReference>
<dbReference type="InterPro" id="IPR008253">
    <property type="entry name" value="Marvel"/>
</dbReference>
<gene>
    <name evidence="7" type="ORF">BLA29_008244</name>
</gene>
<dbReference type="EMBL" id="MUJZ01070908">
    <property type="protein sequence ID" value="OTF69373.1"/>
    <property type="molecule type" value="Genomic_DNA"/>
</dbReference>
<dbReference type="Proteomes" id="UP000194236">
    <property type="component" value="Unassembled WGS sequence"/>
</dbReference>
<organism evidence="7 8">
    <name type="scientific">Euroglyphus maynei</name>
    <name type="common">Mayne's house dust mite</name>
    <dbReference type="NCBI Taxonomy" id="6958"/>
    <lineage>
        <taxon>Eukaryota</taxon>
        <taxon>Metazoa</taxon>
        <taxon>Ecdysozoa</taxon>
        <taxon>Arthropoda</taxon>
        <taxon>Chelicerata</taxon>
        <taxon>Arachnida</taxon>
        <taxon>Acari</taxon>
        <taxon>Acariformes</taxon>
        <taxon>Sarcoptiformes</taxon>
        <taxon>Astigmata</taxon>
        <taxon>Psoroptidia</taxon>
        <taxon>Analgoidea</taxon>
        <taxon>Pyroglyphidae</taxon>
        <taxon>Pyroglyphinae</taxon>
        <taxon>Euroglyphus</taxon>
    </lineage>
</organism>
<reference evidence="7 8" key="1">
    <citation type="submission" date="2017-03" db="EMBL/GenBank/DDBJ databases">
        <title>Genome Survey of Euroglyphus maynei.</title>
        <authorList>
            <person name="Arlian L.G."/>
            <person name="Morgan M.S."/>
            <person name="Rider S.D."/>
        </authorList>
    </citation>
    <scope>NUCLEOTIDE SEQUENCE [LARGE SCALE GENOMIC DNA]</scope>
    <source>
        <strain evidence="7">Arlian Lab</strain>
        <tissue evidence="7">Whole body</tissue>
    </source>
</reference>
<feature type="transmembrane region" description="Helical" evidence="5">
    <location>
        <begin position="43"/>
        <end position="66"/>
    </location>
</feature>
<proteinExistence type="predicted"/>
<comment type="subcellular location">
    <subcellularLocation>
        <location evidence="1">Membrane</location>
        <topology evidence="1">Multi-pass membrane protein</topology>
    </subcellularLocation>
</comment>
<protein>
    <submittedName>
        <fullName evidence="7">CKLF-like protein MARVEL transmembrane domain-containing protein</fullName>
    </submittedName>
</protein>
<evidence type="ECO:0000256" key="2">
    <source>
        <dbReference type="ARBA" id="ARBA00022692"/>
    </source>
</evidence>
<evidence type="ECO:0000313" key="8">
    <source>
        <dbReference type="Proteomes" id="UP000194236"/>
    </source>
</evidence>
<accession>A0A1Y3AP46</accession>
<comment type="caution">
    <text evidence="7">The sequence shown here is derived from an EMBL/GenBank/DDBJ whole genome shotgun (WGS) entry which is preliminary data.</text>
</comment>
<evidence type="ECO:0000259" key="6">
    <source>
        <dbReference type="Pfam" id="PF01284"/>
    </source>
</evidence>
<dbReference type="AlphaFoldDB" id="A0A1Y3AP46"/>
<dbReference type="OrthoDB" id="10028364at2759"/>
<evidence type="ECO:0000256" key="1">
    <source>
        <dbReference type="ARBA" id="ARBA00004141"/>
    </source>
</evidence>
<evidence type="ECO:0000313" key="7">
    <source>
        <dbReference type="EMBL" id="OTF69373.1"/>
    </source>
</evidence>
<feature type="transmembrane region" description="Helical" evidence="5">
    <location>
        <begin position="86"/>
        <end position="112"/>
    </location>
</feature>
<keyword evidence="8" id="KW-1185">Reference proteome</keyword>
<keyword evidence="2 5" id="KW-0812">Transmembrane</keyword>
<dbReference type="Pfam" id="PF01284">
    <property type="entry name" value="MARVEL"/>
    <property type="match status" value="1"/>
</dbReference>
<feature type="domain" description="MARVEL" evidence="6">
    <location>
        <begin position="27"/>
        <end position="103"/>
    </location>
</feature>
<evidence type="ECO:0000256" key="4">
    <source>
        <dbReference type="ARBA" id="ARBA00023136"/>
    </source>
</evidence>
<keyword evidence="3 5" id="KW-1133">Transmembrane helix</keyword>
<feature type="transmembrane region" description="Helical" evidence="5">
    <location>
        <begin position="20"/>
        <end position="36"/>
    </location>
</feature>
<sequence>MKYDPKFSLSTTTNNNNNSLNVLQILSLASFIVAQFGPNNGRVGFYCFTSMSAFWLSLTLFGLYAFHVVEKLYNLPWILGEFGYSIIWATFYFVSSLLMLIGGGVQTVAAVCR</sequence>
<evidence type="ECO:0000256" key="3">
    <source>
        <dbReference type="ARBA" id="ARBA00022989"/>
    </source>
</evidence>
<name>A0A1Y3AP46_EURMA</name>
<evidence type="ECO:0000256" key="5">
    <source>
        <dbReference type="SAM" id="Phobius"/>
    </source>
</evidence>
<keyword evidence="4 5" id="KW-0472">Membrane</keyword>